<reference evidence="2" key="1">
    <citation type="submission" date="2021-01" db="EMBL/GenBank/DDBJ databases">
        <title>Fulvivirga kasyanovii gen. nov., sp nov., a novel member of the phylum Bacteroidetes isolated from seawater in a mussel farm.</title>
        <authorList>
            <person name="Zhao L.-H."/>
            <person name="Wang Z.-J."/>
        </authorList>
    </citation>
    <scope>NUCLEOTIDE SEQUENCE</scope>
    <source>
        <strain evidence="2">29W222</strain>
    </source>
</reference>
<dbReference type="InterPro" id="IPR013783">
    <property type="entry name" value="Ig-like_fold"/>
</dbReference>
<evidence type="ECO:0000259" key="1">
    <source>
        <dbReference type="PROSITE" id="PS50853"/>
    </source>
</evidence>
<name>A0A937KEI2_9BACT</name>
<dbReference type="Proteomes" id="UP000614216">
    <property type="component" value="Unassembled WGS sequence"/>
</dbReference>
<dbReference type="InterPro" id="IPR036116">
    <property type="entry name" value="FN3_sf"/>
</dbReference>
<proteinExistence type="predicted"/>
<dbReference type="PROSITE" id="PS51257">
    <property type="entry name" value="PROKAR_LIPOPROTEIN"/>
    <property type="match status" value="1"/>
</dbReference>
<dbReference type="InterPro" id="IPR003961">
    <property type="entry name" value="FN3_dom"/>
</dbReference>
<accession>A0A937KEI2</accession>
<organism evidence="2 3">
    <name type="scientific">Fulvivirga marina</name>
    <dbReference type="NCBI Taxonomy" id="2494733"/>
    <lineage>
        <taxon>Bacteria</taxon>
        <taxon>Pseudomonadati</taxon>
        <taxon>Bacteroidota</taxon>
        <taxon>Cytophagia</taxon>
        <taxon>Cytophagales</taxon>
        <taxon>Fulvivirgaceae</taxon>
        <taxon>Fulvivirga</taxon>
    </lineage>
</organism>
<keyword evidence="3" id="KW-1185">Reference proteome</keyword>
<dbReference type="SUPFAM" id="SSF49265">
    <property type="entry name" value="Fibronectin type III"/>
    <property type="match status" value="1"/>
</dbReference>
<protein>
    <submittedName>
        <fullName evidence="2">Fibronectin type III domain-containing protein</fullName>
    </submittedName>
</protein>
<dbReference type="AlphaFoldDB" id="A0A937KEI2"/>
<sequence>MNSKTTYYSKMALFYLNRKVYALLISVLLAFSAGCELQETNFIQPTPIALEATDITSANFTASWEPVLGSDIYYIDVSPDSDFASFVSGFQSLEIHSTSVIVNGLSVEETYYYRVRAKKGNTISGNSNIISVETGLLPAPVALNASDQKVFEFVANWDTVDEAASYLIEVASDSGFTNILSTYNRKEVITNSILVEDLDYRLTYYYRVLTKRLNKTSAYSNVVRVDPYITKDCKLSRILQPSGYEVAFAYNGDGQISTINYAFTGSPALERWDIHYDANNRLDSVKYYYANILTAEHKLNYSDGVLVSMETFKPLYSSSEVSEFIYNSNSQLTGFRKYDVPIGNVLIYEDYELDEDGNVTRVLNSDGQQTGEFKYDINFNPKVLIPFGIRQFITDDFSGFSHRPYHGISNPVYAKGNFIPSDPSFFEEEVFIYDINERDVAYQRRGYYGLQYEFTGCNF</sequence>
<dbReference type="EMBL" id="JAEUGD010000042">
    <property type="protein sequence ID" value="MBL6447155.1"/>
    <property type="molecule type" value="Genomic_DNA"/>
</dbReference>
<evidence type="ECO:0000313" key="2">
    <source>
        <dbReference type="EMBL" id="MBL6447155.1"/>
    </source>
</evidence>
<dbReference type="SMART" id="SM00060">
    <property type="entry name" value="FN3"/>
    <property type="match status" value="1"/>
</dbReference>
<dbReference type="CDD" id="cd00063">
    <property type="entry name" value="FN3"/>
    <property type="match status" value="1"/>
</dbReference>
<comment type="caution">
    <text evidence="2">The sequence shown here is derived from an EMBL/GenBank/DDBJ whole genome shotgun (WGS) entry which is preliminary data.</text>
</comment>
<feature type="domain" description="Fibronectin type-III" evidence="1">
    <location>
        <begin position="46"/>
        <end position="137"/>
    </location>
</feature>
<evidence type="ECO:0000313" key="3">
    <source>
        <dbReference type="Proteomes" id="UP000614216"/>
    </source>
</evidence>
<dbReference type="Gene3D" id="3.90.930.1">
    <property type="match status" value="1"/>
</dbReference>
<dbReference type="PROSITE" id="PS50853">
    <property type="entry name" value="FN3"/>
    <property type="match status" value="1"/>
</dbReference>
<dbReference type="Gene3D" id="2.60.40.10">
    <property type="entry name" value="Immunoglobulins"/>
    <property type="match status" value="2"/>
</dbReference>
<gene>
    <name evidence="2" type="ORF">JMN32_12610</name>
</gene>
<dbReference type="RefSeq" id="WP_202856681.1">
    <property type="nucleotide sequence ID" value="NZ_JAEUGD010000042.1"/>
</dbReference>
<dbReference type="Pfam" id="PF00041">
    <property type="entry name" value="fn3"/>
    <property type="match status" value="1"/>
</dbReference>